<dbReference type="Gene3D" id="1.20.190.50">
    <property type="match status" value="1"/>
</dbReference>
<dbReference type="GO" id="GO:0031080">
    <property type="term" value="C:nuclear pore outer ring"/>
    <property type="evidence" value="ECO:0007669"/>
    <property type="project" value="TreeGrafter"/>
</dbReference>
<dbReference type="EMBL" id="JYDT01000022">
    <property type="protein sequence ID" value="KRY90392.1"/>
    <property type="molecule type" value="Genomic_DNA"/>
</dbReference>
<keyword evidence="4" id="KW-0653">Protein transport</keyword>
<dbReference type="PANTHER" id="PTHR13003:SF2">
    <property type="entry name" value="NUCLEAR PORE COMPLEX PROTEIN NUP107"/>
    <property type="match status" value="1"/>
</dbReference>
<keyword evidence="6 8" id="KW-0906">Nuclear pore complex</keyword>
<reference evidence="9 10" key="1">
    <citation type="submission" date="2015-01" db="EMBL/GenBank/DDBJ databases">
        <title>Evolution of Trichinella species and genotypes.</title>
        <authorList>
            <person name="Korhonen P.K."/>
            <person name="Edoardo P."/>
            <person name="Giuseppe L.R."/>
            <person name="Gasser R.B."/>
        </authorList>
    </citation>
    <scope>NUCLEOTIDE SEQUENCE [LARGE SCALE GENOMIC DNA]</scope>
    <source>
        <strain evidence="9">ISS470</strain>
    </source>
</reference>
<evidence type="ECO:0000256" key="4">
    <source>
        <dbReference type="ARBA" id="ARBA00022927"/>
    </source>
</evidence>
<name>A0A0V1FWJ2_TRIPS</name>
<evidence type="ECO:0000256" key="5">
    <source>
        <dbReference type="ARBA" id="ARBA00023010"/>
    </source>
</evidence>
<dbReference type="GO" id="GO:0000973">
    <property type="term" value="P:post-transcriptional tethering of RNA polymerase II gene DNA at nuclear periphery"/>
    <property type="evidence" value="ECO:0007669"/>
    <property type="project" value="TreeGrafter"/>
</dbReference>
<evidence type="ECO:0000256" key="3">
    <source>
        <dbReference type="ARBA" id="ARBA00022816"/>
    </source>
</evidence>
<dbReference type="GO" id="GO:0031965">
    <property type="term" value="C:nuclear membrane"/>
    <property type="evidence" value="ECO:0007669"/>
    <property type="project" value="UniProtKB-SubCell"/>
</dbReference>
<comment type="subunit">
    <text evidence="8">Part of the nuclear pore complex (NPC).</text>
</comment>
<proteinExistence type="inferred from homology"/>
<comment type="subcellular location">
    <subcellularLocation>
        <location evidence="8">Nucleus</location>
        <location evidence="8">Nuclear pore complex</location>
    </subcellularLocation>
    <subcellularLocation>
        <location evidence="8">Nucleus membrane</location>
    </subcellularLocation>
</comment>
<dbReference type="GO" id="GO:0017056">
    <property type="term" value="F:structural constituent of nuclear pore"/>
    <property type="evidence" value="ECO:0007669"/>
    <property type="project" value="UniProtKB-UniRule"/>
</dbReference>
<gene>
    <name evidence="9" type="primary">Nup107</name>
    <name evidence="9" type="ORF">T4D_542</name>
</gene>
<evidence type="ECO:0000313" key="9">
    <source>
        <dbReference type="EMBL" id="KRY90392.1"/>
    </source>
</evidence>
<sequence>MMEVDSDEAELSYVESVFERSRASTILKQQTLGSFPFVAFFVDNAFLVLRNSFLKLNEDSETDTSMLKYTSQHVLSLSNVSSVEQDLANSLSAFDVSFPKKRKPDIKFVEDGLHELESIYPSFLNAYRCNLEKQDISELMSQYENFCDSRLKYLLNMQTSMDSVEFSSSTVASLIKLFKAEKSFWRLLRIFARDRFSNDSSFEDGRDILEKITANSSDADKWNFLLKNDRTFREMRLIMECCEQNAAMWLEECSLPENSHSTTLWSATFRSLCDSGGSSRLKRSTITEMDPDAPFRQNRPLYPEDENGQERFYLWIFRYIRAGCINSAVDLCSEYGMHWLAVSLLGAVPDSGSHFVQSTGRARVPLLRRTGSRKLWKQTCWSLVVEVRKKMLIEARYINSVIGQERNLNFQRSMPPMERAIYGAVSGHLPSTLHGCRTWEDYLWACACSRSEDRFSKLTDWLDNGNVVTSADLHNESREIDIALFREMFNDVNSIANQRQETDDEFRAFSALIRDFILQEYESVVEHGLLAVELVSSDVTVKDQFCRFLCHVVLAMRHLKLIDNESEQFQTIVEHYLEVLSKNRRHLLLQPFYVGQLSLSKKSRVYAKILQDVTEADERYACLNYGETAGIDMPETLGLLLHGIIGRRAPPASAMMPVGERLAQGEFYPDDSNYWIVSQEDCSIMEALKWFLIDENYAAAAVTHILYVVRHFILQEKFASAKKALSLLNTEVIERAKVQICLEDVPLVQQHLEAVDEIQDWQEYFMAHGHFETWSECYHLVKPAEMSDTSESASYPEEFQFMQRRKLQKMRSRDWTLSLQSHTDMAVYSMRKVLDRRNYSKDWLFCQCRKEDPEVYQQIQAVRNICLPRMCYMMLYILRATENHQKVLDLTTIIADNADALCEAFDRSLLQHLLTELTESCLENLVEGFDAFGYPKCMARFFDRHFQKYISNWFSHVTFRYYCMEANDSPQTGTQLLPKRSKVNFASLTEEQKVRIQELNEGDPAYWQHWRLMKRFSISRRTLLRVLKHECKDEVKLSHNANNNKIQINNTADEGNLQPTWPVEITDQDGPFMTIYKEHKNFVHKLKSDL</sequence>
<keyword evidence="2 8" id="KW-0813">Transport</keyword>
<protein>
    <recommendedName>
        <fullName evidence="8">Nuclear pore complex protein</fullName>
    </recommendedName>
</protein>
<evidence type="ECO:0000256" key="7">
    <source>
        <dbReference type="ARBA" id="ARBA00023242"/>
    </source>
</evidence>
<evidence type="ECO:0000313" key="10">
    <source>
        <dbReference type="Proteomes" id="UP000054995"/>
    </source>
</evidence>
<keyword evidence="5 8" id="KW-0811">Translocation</keyword>
<dbReference type="Proteomes" id="UP000054995">
    <property type="component" value="Unassembled WGS sequence"/>
</dbReference>
<dbReference type="GO" id="GO:0006406">
    <property type="term" value="P:mRNA export from nucleus"/>
    <property type="evidence" value="ECO:0007669"/>
    <property type="project" value="TreeGrafter"/>
</dbReference>
<keyword evidence="8" id="KW-0472">Membrane</keyword>
<dbReference type="OrthoDB" id="3098at2759"/>
<dbReference type="Gene3D" id="1.10.3450.20">
    <property type="match status" value="1"/>
</dbReference>
<keyword evidence="10" id="KW-1185">Reference proteome</keyword>
<evidence type="ECO:0000256" key="6">
    <source>
        <dbReference type="ARBA" id="ARBA00023132"/>
    </source>
</evidence>
<dbReference type="AlphaFoldDB" id="A0A0V1FWJ2"/>
<dbReference type="InterPro" id="IPR007252">
    <property type="entry name" value="Nup84/Nup107"/>
</dbReference>
<dbReference type="GO" id="GO:0006606">
    <property type="term" value="P:protein import into nucleus"/>
    <property type="evidence" value="ECO:0007669"/>
    <property type="project" value="TreeGrafter"/>
</dbReference>
<comment type="caution">
    <text evidence="9">The sequence shown here is derived from an EMBL/GenBank/DDBJ whole genome shotgun (WGS) entry which is preliminary data.</text>
</comment>
<dbReference type="PANTHER" id="PTHR13003">
    <property type="entry name" value="NUP107-RELATED"/>
    <property type="match status" value="1"/>
</dbReference>
<dbReference type="Pfam" id="PF04121">
    <property type="entry name" value="Nup84_Nup100"/>
    <property type="match status" value="1"/>
</dbReference>
<accession>A0A0V1FWJ2</accession>
<comment type="similarity">
    <text evidence="1 8">Belongs to the nucleoporin Nup84/Nup107 family.</text>
</comment>
<evidence type="ECO:0000256" key="8">
    <source>
        <dbReference type="RuleBase" id="RU365072"/>
    </source>
</evidence>
<keyword evidence="7 8" id="KW-0539">Nucleus</keyword>
<organism evidence="9 10">
    <name type="scientific">Trichinella pseudospiralis</name>
    <name type="common">Parasitic roundworm</name>
    <dbReference type="NCBI Taxonomy" id="6337"/>
    <lineage>
        <taxon>Eukaryota</taxon>
        <taxon>Metazoa</taxon>
        <taxon>Ecdysozoa</taxon>
        <taxon>Nematoda</taxon>
        <taxon>Enoplea</taxon>
        <taxon>Dorylaimia</taxon>
        <taxon>Trichinellida</taxon>
        <taxon>Trichinellidae</taxon>
        <taxon>Trichinella</taxon>
    </lineage>
</organism>
<comment type="function">
    <text evidence="8">Functions as a component of the nuclear pore complex (NPC).</text>
</comment>
<keyword evidence="3" id="KW-0509">mRNA transport</keyword>
<evidence type="ECO:0000256" key="2">
    <source>
        <dbReference type="ARBA" id="ARBA00022448"/>
    </source>
</evidence>
<evidence type="ECO:0000256" key="1">
    <source>
        <dbReference type="ARBA" id="ARBA00009510"/>
    </source>
</evidence>